<protein>
    <submittedName>
        <fullName evidence="2">Uncharacterized protein</fullName>
    </submittedName>
</protein>
<keyword evidence="3" id="KW-1185">Reference proteome</keyword>
<evidence type="ECO:0000256" key="1">
    <source>
        <dbReference type="SAM" id="MobiDB-lite"/>
    </source>
</evidence>
<evidence type="ECO:0000313" key="2">
    <source>
        <dbReference type="EMBL" id="MDP9822114.1"/>
    </source>
</evidence>
<name>A0ABT9NNX0_9ACTN</name>
<dbReference type="RefSeq" id="WP_068117064.1">
    <property type="nucleotide sequence ID" value="NZ_CCXJ01000064.1"/>
</dbReference>
<dbReference type="Proteomes" id="UP001240447">
    <property type="component" value="Unassembled WGS sequence"/>
</dbReference>
<dbReference type="EMBL" id="JAUSQM010000001">
    <property type="protein sequence ID" value="MDP9822114.1"/>
    <property type="molecule type" value="Genomic_DNA"/>
</dbReference>
<comment type="caution">
    <text evidence="2">The sequence shown here is derived from an EMBL/GenBank/DDBJ whole genome shotgun (WGS) entry which is preliminary data.</text>
</comment>
<accession>A0ABT9NNX0</accession>
<feature type="compositionally biased region" description="Basic and acidic residues" evidence="1">
    <location>
        <begin position="1"/>
        <end position="15"/>
    </location>
</feature>
<gene>
    <name evidence="2" type="ORF">J2S59_001923</name>
</gene>
<reference evidence="2 3" key="1">
    <citation type="submission" date="2023-07" db="EMBL/GenBank/DDBJ databases">
        <title>Sequencing the genomes of 1000 actinobacteria strains.</title>
        <authorList>
            <person name="Klenk H.-P."/>
        </authorList>
    </citation>
    <scope>NUCLEOTIDE SEQUENCE [LARGE SCALE GENOMIC DNA]</scope>
    <source>
        <strain evidence="2 3">GD13</strain>
    </source>
</reference>
<sequence length="201" mass="20750">MTDDELRARLQRADPARSTPPGPDLDALLEATMSSTLTPRQAPAPSPTRRRTTLLTAAAIAAAALGVATWTQLGGDDPEPAAAPTVLEVEAPGEEAAMAMCLPFDLATLAGYAPAYDATAVAVEGGRARMEVNRTYAGAPVDELVVRSLGATSVALIGGIGEVEVGQRYLLSVEDGTITACGYSGPWSAEYAAQWEEAYGG</sequence>
<evidence type="ECO:0000313" key="3">
    <source>
        <dbReference type="Proteomes" id="UP001240447"/>
    </source>
</evidence>
<feature type="region of interest" description="Disordered" evidence="1">
    <location>
        <begin position="1"/>
        <end position="27"/>
    </location>
</feature>
<proteinExistence type="predicted"/>
<organism evidence="2 3">
    <name type="scientific">Nocardioides massiliensis</name>
    <dbReference type="NCBI Taxonomy" id="1325935"/>
    <lineage>
        <taxon>Bacteria</taxon>
        <taxon>Bacillati</taxon>
        <taxon>Actinomycetota</taxon>
        <taxon>Actinomycetes</taxon>
        <taxon>Propionibacteriales</taxon>
        <taxon>Nocardioidaceae</taxon>
        <taxon>Nocardioides</taxon>
    </lineage>
</organism>